<dbReference type="InterPro" id="IPR010998">
    <property type="entry name" value="Integrase_recombinase_N"/>
</dbReference>
<reference evidence="3" key="1">
    <citation type="journal article" date="2021" name="ISME J.">
        <title>Evolutionary origin and ecological implication of a unique nif island in free-living Bradyrhizobium lineages.</title>
        <authorList>
            <person name="Tao J."/>
        </authorList>
    </citation>
    <scope>NUCLEOTIDE SEQUENCE [LARGE SCALE GENOMIC DNA]</scope>
    <source>
        <strain evidence="3">SZCCT0434</strain>
    </source>
</reference>
<organism evidence="2 3">
    <name type="scientific">Bradyrhizobium jicamae</name>
    <dbReference type="NCBI Taxonomy" id="280332"/>
    <lineage>
        <taxon>Bacteria</taxon>
        <taxon>Pseudomonadati</taxon>
        <taxon>Pseudomonadota</taxon>
        <taxon>Alphaproteobacteria</taxon>
        <taxon>Hyphomicrobiales</taxon>
        <taxon>Nitrobacteraceae</taxon>
        <taxon>Bradyrhizobium</taxon>
    </lineage>
</organism>
<dbReference type="SUPFAM" id="SSF56349">
    <property type="entry name" value="DNA breaking-rejoining enzymes"/>
    <property type="match status" value="1"/>
</dbReference>
<keyword evidence="3" id="KW-1185">Reference proteome</keyword>
<evidence type="ECO:0008006" key="4">
    <source>
        <dbReference type="Google" id="ProtNLM"/>
    </source>
</evidence>
<proteinExistence type="predicted"/>
<evidence type="ECO:0000313" key="2">
    <source>
        <dbReference type="EMBL" id="MBR0800850.1"/>
    </source>
</evidence>
<evidence type="ECO:0000313" key="3">
    <source>
        <dbReference type="Proteomes" id="UP001315278"/>
    </source>
</evidence>
<evidence type="ECO:0000256" key="1">
    <source>
        <dbReference type="ARBA" id="ARBA00023125"/>
    </source>
</evidence>
<sequence length="174" mass="19837">MVAVKLKGLKIVRSKRRYYVYVRASGEVIVKGFEGNEAALRKHLASPVMLGKYNAKRRREKREYAEHTLGWLVAWFTNTEKFTGIEECLHFQKLTAETQERCSAALACLEDLYDDALTDIQTYDIVQARDHVEKEKWPAFADIMVTTLSTMFGLAVERGWMKINVAEVSGGLSI</sequence>
<accession>A0ABS5FVP1</accession>
<dbReference type="InterPro" id="IPR011010">
    <property type="entry name" value="DNA_brk_join_enz"/>
</dbReference>
<gene>
    <name evidence="2" type="ORF">JQ615_36360</name>
</gene>
<dbReference type="Proteomes" id="UP001315278">
    <property type="component" value="Unassembled WGS sequence"/>
</dbReference>
<dbReference type="EMBL" id="JAFCJH010000064">
    <property type="protein sequence ID" value="MBR0800850.1"/>
    <property type="molecule type" value="Genomic_DNA"/>
</dbReference>
<dbReference type="RefSeq" id="WP_212495092.1">
    <property type="nucleotide sequence ID" value="NZ_JAFCJH010000064.1"/>
</dbReference>
<name>A0ABS5FVP1_9BRAD</name>
<protein>
    <recommendedName>
        <fullName evidence="4">Integrase</fullName>
    </recommendedName>
</protein>
<dbReference type="Gene3D" id="1.10.150.130">
    <property type="match status" value="1"/>
</dbReference>
<keyword evidence="1" id="KW-0238">DNA-binding</keyword>
<comment type="caution">
    <text evidence="2">The sequence shown here is derived from an EMBL/GenBank/DDBJ whole genome shotgun (WGS) entry which is preliminary data.</text>
</comment>